<gene>
    <name evidence="1" type="ORF">C6P40_000024</name>
</gene>
<keyword evidence="2" id="KW-1185">Reference proteome</keyword>
<dbReference type="EMBL" id="PUHW01000001">
    <property type="protein sequence ID" value="KAG0691407.1"/>
    <property type="molecule type" value="Genomic_DNA"/>
</dbReference>
<protein>
    <submittedName>
        <fullName evidence="1">Uncharacterized protein</fullName>
    </submittedName>
</protein>
<accession>A0A9P6WQH9</accession>
<name>A0A9P6WQH9_9ASCO</name>
<dbReference type="Proteomes" id="UP000697127">
    <property type="component" value="Unassembled WGS sequence"/>
</dbReference>
<evidence type="ECO:0000313" key="2">
    <source>
        <dbReference type="Proteomes" id="UP000697127"/>
    </source>
</evidence>
<organism evidence="1 2">
    <name type="scientific">Pichia californica</name>
    <dbReference type="NCBI Taxonomy" id="460514"/>
    <lineage>
        <taxon>Eukaryota</taxon>
        <taxon>Fungi</taxon>
        <taxon>Dikarya</taxon>
        <taxon>Ascomycota</taxon>
        <taxon>Saccharomycotina</taxon>
        <taxon>Pichiomycetes</taxon>
        <taxon>Pichiales</taxon>
        <taxon>Pichiaceae</taxon>
        <taxon>Pichia</taxon>
    </lineage>
</organism>
<dbReference type="AlphaFoldDB" id="A0A9P6WQH9"/>
<sequence>MKNLKSQMDEILKMKNNKEMKEANLNYVADKTSSLENREQGFEQELFNVFNDLNVRVERIEQQAGISLVPMKKNNPTLANIKRYLVNVKSYINSLNDGRSSDEFAAINQCVNKLGGITINPFERDFELFSKYSKIQTLLIANGILLNSWISLIQTHCFSSGMAATTKNEVMMNFWKRAIYCEDLEDNKTDHF</sequence>
<comment type="caution">
    <text evidence="1">The sequence shown here is derived from an EMBL/GenBank/DDBJ whole genome shotgun (WGS) entry which is preliminary data.</text>
</comment>
<evidence type="ECO:0000313" key="1">
    <source>
        <dbReference type="EMBL" id="KAG0691407.1"/>
    </source>
</evidence>
<proteinExistence type="predicted"/>
<reference evidence="1" key="1">
    <citation type="submission" date="2020-11" db="EMBL/GenBank/DDBJ databases">
        <title>Kefir isolates.</title>
        <authorList>
            <person name="Marcisauskas S."/>
            <person name="Kim Y."/>
            <person name="Blasche S."/>
        </authorList>
    </citation>
    <scope>NUCLEOTIDE SEQUENCE</scope>
    <source>
        <strain evidence="1">Olga-1</strain>
    </source>
</reference>